<evidence type="ECO:0000256" key="4">
    <source>
        <dbReference type="ARBA" id="ARBA00022801"/>
    </source>
</evidence>
<evidence type="ECO:0000259" key="9">
    <source>
        <dbReference type="PROSITE" id="PS51677"/>
    </source>
</evidence>
<dbReference type="AlphaFoldDB" id="G0S3X4"/>
<dbReference type="RefSeq" id="XP_006694332.1">
    <property type="nucleotide sequence ID" value="XM_006694269.1"/>
</dbReference>
<dbReference type="PANTHER" id="PTHR46471:SF6">
    <property type="entry name" value="GLYCOSYL HYDROLASE"/>
    <property type="match status" value="1"/>
</dbReference>
<dbReference type="Pfam" id="PF01522">
    <property type="entry name" value="Polysacc_deac_1"/>
    <property type="match status" value="1"/>
</dbReference>
<evidence type="ECO:0000256" key="7">
    <source>
        <dbReference type="SAM" id="MobiDB-lite"/>
    </source>
</evidence>
<feature type="signal peptide" evidence="8">
    <location>
        <begin position="1"/>
        <end position="23"/>
    </location>
</feature>
<keyword evidence="6" id="KW-0170">Cobalt</keyword>
<dbReference type="InterPro" id="IPR011330">
    <property type="entry name" value="Glyco_hydro/deAcase_b/a-brl"/>
</dbReference>
<dbReference type="KEGG" id="cthr:CTHT_0039210"/>
<dbReference type="PANTHER" id="PTHR46471">
    <property type="entry name" value="CHITIN DEACETYLASE"/>
    <property type="match status" value="1"/>
</dbReference>
<keyword evidence="2" id="KW-0479">Metal-binding</keyword>
<dbReference type="CDD" id="cd10917">
    <property type="entry name" value="CE4_NodB_like_6s_7s"/>
    <property type="match status" value="1"/>
</dbReference>
<dbReference type="SUPFAM" id="SSF88713">
    <property type="entry name" value="Glycoside hydrolase/deacetylase"/>
    <property type="match status" value="1"/>
</dbReference>
<keyword evidence="5" id="KW-0119">Carbohydrate metabolism</keyword>
<keyword evidence="4 10" id="KW-0378">Hydrolase</keyword>
<feature type="domain" description="NodB homology" evidence="9">
    <location>
        <begin position="586"/>
        <end position="778"/>
    </location>
</feature>
<evidence type="ECO:0000256" key="6">
    <source>
        <dbReference type="ARBA" id="ARBA00023285"/>
    </source>
</evidence>
<dbReference type="Proteomes" id="UP000008066">
    <property type="component" value="Unassembled WGS sequence"/>
</dbReference>
<dbReference type="GO" id="GO:0016810">
    <property type="term" value="F:hydrolase activity, acting on carbon-nitrogen (but not peptide) bonds"/>
    <property type="evidence" value="ECO:0007669"/>
    <property type="project" value="InterPro"/>
</dbReference>
<evidence type="ECO:0000256" key="2">
    <source>
        <dbReference type="ARBA" id="ARBA00022723"/>
    </source>
</evidence>
<name>G0S3X4_CHATD</name>
<accession>G0S3X4</accession>
<dbReference type="HOGENOM" id="CLU_022194_0_0_1"/>
<comment type="cofactor">
    <cofactor evidence="1">
        <name>Co(2+)</name>
        <dbReference type="ChEBI" id="CHEBI:48828"/>
    </cofactor>
</comment>
<dbReference type="EMBL" id="GL988041">
    <property type="protein sequence ID" value="EGS22036.1"/>
    <property type="molecule type" value="Genomic_DNA"/>
</dbReference>
<dbReference type="eggNOG" id="ENOG502S8H7">
    <property type="taxonomic scope" value="Eukaryota"/>
</dbReference>
<gene>
    <name evidence="10" type="ORF">CTHT_0039210</name>
</gene>
<dbReference type="PROSITE" id="PS51677">
    <property type="entry name" value="NODB"/>
    <property type="match status" value="1"/>
</dbReference>
<feature type="compositionally biased region" description="Low complexity" evidence="7">
    <location>
        <begin position="182"/>
        <end position="221"/>
    </location>
</feature>
<dbReference type="OMA" id="THPKMEG"/>
<reference evidence="10 11" key="1">
    <citation type="journal article" date="2011" name="Cell">
        <title>Insight into structure and assembly of the nuclear pore complex by utilizing the genome of a eukaryotic thermophile.</title>
        <authorList>
            <person name="Amlacher S."/>
            <person name="Sarges P."/>
            <person name="Flemming D."/>
            <person name="van Noort V."/>
            <person name="Kunze R."/>
            <person name="Devos D.P."/>
            <person name="Arumugam M."/>
            <person name="Bork P."/>
            <person name="Hurt E."/>
        </authorList>
    </citation>
    <scope>NUCLEOTIDE SEQUENCE [LARGE SCALE GENOMIC DNA]</scope>
    <source>
        <strain evidence="11">DSM 1495 / CBS 144.50 / IMI 039719</strain>
    </source>
</reference>
<organism evidence="11">
    <name type="scientific">Chaetomium thermophilum (strain DSM 1495 / CBS 144.50 / IMI 039719)</name>
    <name type="common">Thermochaetoides thermophila</name>
    <dbReference type="NCBI Taxonomy" id="759272"/>
    <lineage>
        <taxon>Eukaryota</taxon>
        <taxon>Fungi</taxon>
        <taxon>Dikarya</taxon>
        <taxon>Ascomycota</taxon>
        <taxon>Pezizomycotina</taxon>
        <taxon>Sordariomycetes</taxon>
        <taxon>Sordariomycetidae</taxon>
        <taxon>Sordariales</taxon>
        <taxon>Chaetomiaceae</taxon>
        <taxon>Thermochaetoides</taxon>
    </lineage>
</organism>
<dbReference type="OrthoDB" id="2128708at2759"/>
<dbReference type="Gene3D" id="3.20.20.370">
    <property type="entry name" value="Glycoside hydrolase/deacetylase"/>
    <property type="match status" value="1"/>
</dbReference>
<dbReference type="GeneID" id="18257959"/>
<feature type="region of interest" description="Disordered" evidence="7">
    <location>
        <begin position="182"/>
        <end position="225"/>
    </location>
</feature>
<sequence length="792" mass="85770">MRPYNINGSAAVWLAMLAGRAAAACSSNLVIDNFSNSNTNNLGWWRGDDGSMTSLSISNGKVTFKPKSGSYFYESFDCQAASSNGYTGVQFTIQGPAGGGVAVELQYKSQCDGNRNNYQSAWYWVSGLTGQTQTITIPWSSWSGANGNAIVGLVWSGFSSTSSSWSLDDIALACSSGGGGSTPIPTTLSTSTRTSTTSSTRTSTSTTRTSTSTTQISTSSSAAPTGTCSHLVVDDWTSQSRLTFLGYNALGASSSDDGTMNSVTVSNNRLTLVPKNTASYFYSQFNCVSATNVYGGLVFRVRANAGSSFSITLKSFSNTCGGSLRQVTRTTTQLGWTFDGTEKVYSFPWSAFPNIDTARLNEIYISGLSSSIRLGPIAFYCGNTPTEYTVPSPSTTYTDITVTTTSYPTPTASSLVIDEFTNANTNSLGQWHGADDGMALTFGNRQLRIQTNSSDLSFYTTFTTTCLDLTSWRGGYLHIAYSGNTKFSVALQQHNSACDSSIAPFPETWDSVEAERYAKNGHIYIPLNHFDINFQRVIAVALKGFYTADPVTLTKIEFVRNLPSNWGSVAPKLASGRYVFACTRPNSFAFAIDDGDPVFTKRVMDIINDAGITVTFFTVGLPLLDYSNGLAAQYAAMAAKGHQIALHSFTHPPMEGLPSTAAIDWEYVNMIGAVRQAFNNTVPITPYFRPPFGTEGARMRQRLAAVLQEPEPYLVGWSVDVEDWLWAWSSTPEKQLEAFQRDFAKGGNLLVMHYLHESTVNILPQMINIVKASGKQIMRVDQCLQDPAAPPL</sequence>
<dbReference type="InterPro" id="IPR002509">
    <property type="entry name" value="NODB_dom"/>
</dbReference>
<feature type="chain" id="PRO_5003408874" evidence="8">
    <location>
        <begin position="24"/>
        <end position="792"/>
    </location>
</feature>
<evidence type="ECO:0000313" key="11">
    <source>
        <dbReference type="Proteomes" id="UP000008066"/>
    </source>
</evidence>
<evidence type="ECO:0000256" key="8">
    <source>
        <dbReference type="SAM" id="SignalP"/>
    </source>
</evidence>
<keyword evidence="3 8" id="KW-0732">Signal</keyword>
<keyword evidence="11" id="KW-1185">Reference proteome</keyword>
<dbReference type="GO" id="GO:0005975">
    <property type="term" value="P:carbohydrate metabolic process"/>
    <property type="evidence" value="ECO:0007669"/>
    <property type="project" value="InterPro"/>
</dbReference>
<evidence type="ECO:0000256" key="1">
    <source>
        <dbReference type="ARBA" id="ARBA00001941"/>
    </source>
</evidence>
<evidence type="ECO:0000256" key="5">
    <source>
        <dbReference type="ARBA" id="ARBA00023277"/>
    </source>
</evidence>
<dbReference type="GO" id="GO:0046872">
    <property type="term" value="F:metal ion binding"/>
    <property type="evidence" value="ECO:0007669"/>
    <property type="project" value="UniProtKB-KW"/>
</dbReference>
<evidence type="ECO:0000313" key="10">
    <source>
        <dbReference type="EMBL" id="EGS22036.1"/>
    </source>
</evidence>
<protein>
    <submittedName>
        <fullName evidence="10">Hydrolase-like protein</fullName>
    </submittedName>
</protein>
<proteinExistence type="predicted"/>
<evidence type="ECO:0000256" key="3">
    <source>
        <dbReference type="ARBA" id="ARBA00022729"/>
    </source>
</evidence>